<evidence type="ECO:0000256" key="2">
    <source>
        <dbReference type="ARBA" id="ARBA00009695"/>
    </source>
</evidence>
<dbReference type="Pfam" id="PF02631">
    <property type="entry name" value="RecX_HTH2"/>
    <property type="match status" value="1"/>
</dbReference>
<protein>
    <recommendedName>
        <fullName evidence="3">Regulatory protein RecX</fullName>
    </recommendedName>
</protein>
<comment type="subcellular location">
    <subcellularLocation>
        <location evidence="1">Cytoplasm</location>
    </subcellularLocation>
</comment>
<keyword evidence="4" id="KW-0963">Cytoplasm</keyword>
<evidence type="ECO:0000259" key="5">
    <source>
        <dbReference type="Pfam" id="PF02631"/>
    </source>
</evidence>
<accession>A0A381V5G7</accession>
<dbReference type="GO" id="GO:0006282">
    <property type="term" value="P:regulation of DNA repair"/>
    <property type="evidence" value="ECO:0007669"/>
    <property type="project" value="InterPro"/>
</dbReference>
<comment type="similarity">
    <text evidence="2">Belongs to the RecX family.</text>
</comment>
<dbReference type="GO" id="GO:0005737">
    <property type="term" value="C:cytoplasm"/>
    <property type="evidence" value="ECO:0007669"/>
    <property type="project" value="UniProtKB-SubCell"/>
</dbReference>
<dbReference type="PANTHER" id="PTHR33602:SF1">
    <property type="entry name" value="REGULATORY PROTEIN RECX FAMILY PROTEIN"/>
    <property type="match status" value="1"/>
</dbReference>
<dbReference type="InterPro" id="IPR036388">
    <property type="entry name" value="WH-like_DNA-bd_sf"/>
</dbReference>
<dbReference type="EMBL" id="UINC01007910">
    <property type="protein sequence ID" value="SVA35630.1"/>
    <property type="molecule type" value="Genomic_DNA"/>
</dbReference>
<evidence type="ECO:0000313" key="8">
    <source>
        <dbReference type="EMBL" id="SVA35630.1"/>
    </source>
</evidence>
<evidence type="ECO:0000256" key="3">
    <source>
        <dbReference type="ARBA" id="ARBA00018111"/>
    </source>
</evidence>
<dbReference type="PANTHER" id="PTHR33602">
    <property type="entry name" value="REGULATORY PROTEIN RECX FAMILY PROTEIN"/>
    <property type="match status" value="1"/>
</dbReference>
<dbReference type="InterPro" id="IPR053924">
    <property type="entry name" value="RecX_HTH_2nd"/>
</dbReference>
<organism evidence="8">
    <name type="scientific">marine metagenome</name>
    <dbReference type="NCBI Taxonomy" id="408172"/>
    <lineage>
        <taxon>unclassified sequences</taxon>
        <taxon>metagenomes</taxon>
        <taxon>ecological metagenomes</taxon>
    </lineage>
</organism>
<evidence type="ECO:0000259" key="6">
    <source>
        <dbReference type="Pfam" id="PF21981"/>
    </source>
</evidence>
<evidence type="ECO:0000256" key="1">
    <source>
        <dbReference type="ARBA" id="ARBA00004496"/>
    </source>
</evidence>
<dbReference type="AlphaFoldDB" id="A0A381V5G7"/>
<gene>
    <name evidence="8" type="ORF">METZ01_LOCUS88484</name>
</gene>
<dbReference type="Pfam" id="PF21982">
    <property type="entry name" value="RecX_HTH1"/>
    <property type="match status" value="1"/>
</dbReference>
<reference evidence="8" key="1">
    <citation type="submission" date="2018-05" db="EMBL/GenBank/DDBJ databases">
        <authorList>
            <person name="Lanie J.A."/>
            <person name="Ng W.-L."/>
            <person name="Kazmierczak K.M."/>
            <person name="Andrzejewski T.M."/>
            <person name="Davidsen T.M."/>
            <person name="Wayne K.J."/>
            <person name="Tettelin H."/>
            <person name="Glass J.I."/>
            <person name="Rusch D."/>
            <person name="Podicherti R."/>
            <person name="Tsui H.-C.T."/>
            <person name="Winkler M.E."/>
        </authorList>
    </citation>
    <scope>NUCLEOTIDE SEQUENCE</scope>
</reference>
<evidence type="ECO:0000256" key="4">
    <source>
        <dbReference type="ARBA" id="ARBA00022490"/>
    </source>
</evidence>
<proteinExistence type="inferred from homology"/>
<feature type="domain" description="RecX second three-helical" evidence="5">
    <location>
        <begin position="70"/>
        <end position="106"/>
    </location>
</feature>
<dbReference type="InterPro" id="IPR053925">
    <property type="entry name" value="RecX_HTH_3rd"/>
</dbReference>
<evidence type="ECO:0000259" key="7">
    <source>
        <dbReference type="Pfam" id="PF21982"/>
    </source>
</evidence>
<feature type="domain" description="RecX third three-helical" evidence="6">
    <location>
        <begin position="130"/>
        <end position="164"/>
    </location>
</feature>
<dbReference type="Pfam" id="PF21981">
    <property type="entry name" value="RecX_HTH3"/>
    <property type="match status" value="1"/>
</dbReference>
<dbReference type="HAMAP" id="MF_01114">
    <property type="entry name" value="RecX"/>
    <property type="match status" value="1"/>
</dbReference>
<name>A0A381V5G7_9ZZZZ</name>
<dbReference type="InterPro" id="IPR053926">
    <property type="entry name" value="RecX_HTH_1st"/>
</dbReference>
<sequence>MNEGDEVTTKEIKSYGKKMRLQEARDSANRLLGFRMRSIFEMKRRLKEKDFDQEEIDHTIQNLINKKFLNDEEFGRAFVKEKVRNKKIGPRALKKEIYQHNLPTELTESLIQEVYDEYSPKALIESHLTKKRIKRKTIITEKDKKRLTDFLMRKGFYWDSIRDVYHDWELI</sequence>
<feature type="domain" description="RecX first three-helical" evidence="7">
    <location>
        <begin position="24"/>
        <end position="61"/>
    </location>
</feature>
<dbReference type="Gene3D" id="1.10.10.10">
    <property type="entry name" value="Winged helix-like DNA-binding domain superfamily/Winged helix DNA-binding domain"/>
    <property type="match status" value="3"/>
</dbReference>
<dbReference type="InterPro" id="IPR003783">
    <property type="entry name" value="Regulatory_RecX"/>
</dbReference>